<dbReference type="AlphaFoldDB" id="A0A1H5PV72"/>
<dbReference type="GO" id="GO:0004573">
    <property type="term" value="F:Glc3Man9GlcNAc2 oligosaccharide glucosidase activity"/>
    <property type="evidence" value="ECO:0007669"/>
    <property type="project" value="InterPro"/>
</dbReference>
<keyword evidence="3" id="KW-0326">Glycosidase</keyword>
<evidence type="ECO:0000256" key="4">
    <source>
        <dbReference type="SAM" id="MobiDB-lite"/>
    </source>
</evidence>
<reference evidence="7" key="1">
    <citation type="submission" date="2016-10" db="EMBL/GenBank/DDBJ databases">
        <authorList>
            <person name="Varghese N."/>
            <person name="Submissions S."/>
        </authorList>
    </citation>
    <scope>NUCLEOTIDE SEQUENCE [LARGE SCALE GENOMIC DNA]</scope>
    <source>
        <strain evidence="7">DSM 45237</strain>
    </source>
</reference>
<feature type="compositionally biased region" description="Basic and acidic residues" evidence="4">
    <location>
        <begin position="318"/>
        <end position="327"/>
    </location>
</feature>
<sequence length="657" mass="70504">MTVPDPRGWNTWDVRTHTSMTHLPSGLRVRFGLLDAAGAPVLDGFTWRDGLVRLGHHTVDGSFAEVTVEAGGMELRLTMAGGPGDELYVRAESAGTVVVDWPDATGWRLDRSGDDVLVAPADSAATVNEVAAVLEQRRAAADAVRPTSGGWYRDAADALTRAVTWNTIHAPDLDRVITPTSRDFVSVERQGFYGTWALHAWDTFFTGLVASVVDRDYARGILAQILPFADAAGMIPNRVSDERGTTWDRSQPPVGALTVLSAYLAGGLSDETRDHRLLEATFPALLAWHDWWSAHRIGPHGLLAWGSDPVDGDPESATLDRTKRESGLDDSPMYDEAAYDPATHTMDLADAGLNALHVADAEALAVMAGRLGDDATAARLTAEADDARAKAAKAFWDDDAHAYRNLRADGSHDPHVSPTLLYPLLGGFPTTAETAREIADALLAPDVLGGDRPLPSVARNDSGFAATYWRGRIWAPMAYLAVQGLRRYDLRDHSRAVSGALLELFLAEWETHSAVRENYPAFDGEDLTGFQQRSDGLMAWGGLLAHLAFGELAEARPDGWRFAHPGHAAELANLPLGDGRLTVTAGDRLVVTLDGAVLLDAGPGVVVTAYRRTSDEVSATVSGTGDIRITGTQGEPQAVTVDGGTRHVQFVREGTPA</sequence>
<keyword evidence="2" id="KW-0378">Hydrolase</keyword>
<evidence type="ECO:0000313" key="7">
    <source>
        <dbReference type="Proteomes" id="UP000181980"/>
    </source>
</evidence>
<evidence type="ECO:0000256" key="3">
    <source>
        <dbReference type="ARBA" id="ARBA00023295"/>
    </source>
</evidence>
<evidence type="ECO:0000313" key="6">
    <source>
        <dbReference type="EMBL" id="SEF17635.1"/>
    </source>
</evidence>
<dbReference type="Pfam" id="PF22422">
    <property type="entry name" value="MGH1-like_GH"/>
    <property type="match status" value="1"/>
</dbReference>
<dbReference type="InterPro" id="IPR054491">
    <property type="entry name" value="MGH1-like_GH"/>
</dbReference>
<accession>A0A1H5PV72</accession>
<gene>
    <name evidence="6" type="ORF">SAMN04488561_5972</name>
</gene>
<name>A0A1H5PV72_9ACTN</name>
<dbReference type="EMBL" id="FNUC01000004">
    <property type="protein sequence ID" value="SEF17635.1"/>
    <property type="molecule type" value="Genomic_DNA"/>
</dbReference>
<dbReference type="OrthoDB" id="9781878at2"/>
<comment type="similarity">
    <text evidence="1">Belongs to the glycosyl hydrolase 63 family.</text>
</comment>
<feature type="domain" description="Mannosylglycerate hydrolase MGH1-like glycoside hydrolase" evidence="5">
    <location>
        <begin position="200"/>
        <end position="528"/>
    </location>
</feature>
<dbReference type="PANTHER" id="PTHR10412">
    <property type="entry name" value="MANNOSYL-OLIGOSACCHARIDE GLUCOSIDASE"/>
    <property type="match status" value="1"/>
</dbReference>
<proteinExistence type="inferred from homology"/>
<dbReference type="Gene3D" id="1.50.10.10">
    <property type="match status" value="1"/>
</dbReference>
<dbReference type="InterPro" id="IPR012341">
    <property type="entry name" value="6hp_glycosidase-like_sf"/>
</dbReference>
<keyword evidence="7" id="KW-1185">Reference proteome</keyword>
<dbReference type="STRING" id="561176.SAMN04488561_5972"/>
<organism evidence="6 7">
    <name type="scientific">Jiangella alba</name>
    <dbReference type="NCBI Taxonomy" id="561176"/>
    <lineage>
        <taxon>Bacteria</taxon>
        <taxon>Bacillati</taxon>
        <taxon>Actinomycetota</taxon>
        <taxon>Actinomycetes</taxon>
        <taxon>Jiangellales</taxon>
        <taxon>Jiangellaceae</taxon>
        <taxon>Jiangella</taxon>
    </lineage>
</organism>
<evidence type="ECO:0000259" key="5">
    <source>
        <dbReference type="Pfam" id="PF22422"/>
    </source>
</evidence>
<feature type="region of interest" description="Disordered" evidence="4">
    <location>
        <begin position="312"/>
        <end position="334"/>
    </location>
</feature>
<evidence type="ECO:0000256" key="1">
    <source>
        <dbReference type="ARBA" id="ARBA00010833"/>
    </source>
</evidence>
<dbReference type="GO" id="GO:0009311">
    <property type="term" value="P:oligosaccharide metabolic process"/>
    <property type="evidence" value="ECO:0007669"/>
    <property type="project" value="InterPro"/>
</dbReference>
<dbReference type="SUPFAM" id="SSF48208">
    <property type="entry name" value="Six-hairpin glycosidases"/>
    <property type="match status" value="1"/>
</dbReference>
<dbReference type="Proteomes" id="UP000181980">
    <property type="component" value="Unassembled WGS sequence"/>
</dbReference>
<protein>
    <submittedName>
        <fullName evidence="6">Trehalase</fullName>
    </submittedName>
</protein>
<evidence type="ECO:0000256" key="2">
    <source>
        <dbReference type="ARBA" id="ARBA00022801"/>
    </source>
</evidence>
<dbReference type="PANTHER" id="PTHR10412:SF11">
    <property type="entry name" value="MANNOSYL-OLIGOSACCHARIDE GLUCOSIDASE"/>
    <property type="match status" value="1"/>
</dbReference>
<dbReference type="RefSeq" id="WP_069114453.1">
    <property type="nucleotide sequence ID" value="NZ_FNUC01000004.1"/>
</dbReference>
<dbReference type="GO" id="GO:0006487">
    <property type="term" value="P:protein N-linked glycosylation"/>
    <property type="evidence" value="ECO:0007669"/>
    <property type="project" value="TreeGrafter"/>
</dbReference>
<dbReference type="InterPro" id="IPR008928">
    <property type="entry name" value="6-hairpin_glycosidase_sf"/>
</dbReference>
<dbReference type="InterPro" id="IPR004888">
    <property type="entry name" value="Glycoside_hydrolase_63"/>
</dbReference>